<evidence type="ECO:0000313" key="3">
    <source>
        <dbReference type="Proteomes" id="UP000603227"/>
    </source>
</evidence>
<keyword evidence="3" id="KW-1185">Reference proteome</keyword>
<feature type="region of interest" description="Disordered" evidence="1">
    <location>
        <begin position="37"/>
        <end position="71"/>
    </location>
</feature>
<gene>
    <name evidence="2" type="ORF">GCM10017771_46380</name>
</gene>
<proteinExistence type="predicted"/>
<reference evidence="2" key="1">
    <citation type="journal article" date="2014" name="Int. J. Syst. Evol. Microbiol.">
        <title>Complete genome sequence of Corynebacterium casei LMG S-19264T (=DSM 44701T), isolated from a smear-ripened cheese.</title>
        <authorList>
            <consortium name="US DOE Joint Genome Institute (JGI-PGF)"/>
            <person name="Walter F."/>
            <person name="Albersmeier A."/>
            <person name="Kalinowski J."/>
            <person name="Ruckert C."/>
        </authorList>
    </citation>
    <scope>NUCLEOTIDE SEQUENCE</scope>
    <source>
        <strain evidence="2">CGMCC 4.7403</strain>
    </source>
</reference>
<protein>
    <submittedName>
        <fullName evidence="2">Uncharacterized protein</fullName>
    </submittedName>
</protein>
<dbReference type="EMBL" id="BNAT01000016">
    <property type="protein sequence ID" value="GHE30253.1"/>
    <property type="molecule type" value="Genomic_DNA"/>
</dbReference>
<dbReference type="RefSeq" id="WP_157873215.1">
    <property type="nucleotide sequence ID" value="NZ_BNAT01000016.1"/>
</dbReference>
<sequence>MSKSSFCARALRLSDGLAAVGEHHGEIDRDPARLVAGAARAQPAQSGGEDAGQAGGTSEIGRQTRSGVESD</sequence>
<evidence type="ECO:0000313" key="2">
    <source>
        <dbReference type="EMBL" id="GHE30253.1"/>
    </source>
</evidence>
<accession>A0A918Z074</accession>
<reference evidence="2" key="2">
    <citation type="submission" date="2020-09" db="EMBL/GenBank/DDBJ databases">
        <authorList>
            <person name="Sun Q."/>
            <person name="Zhou Y."/>
        </authorList>
    </citation>
    <scope>NUCLEOTIDE SEQUENCE</scope>
    <source>
        <strain evidence="2">CGMCC 4.7403</strain>
    </source>
</reference>
<comment type="caution">
    <text evidence="2">The sequence shown here is derived from an EMBL/GenBank/DDBJ whole genome shotgun (WGS) entry which is preliminary data.</text>
</comment>
<evidence type="ECO:0000256" key="1">
    <source>
        <dbReference type="SAM" id="MobiDB-lite"/>
    </source>
</evidence>
<name>A0A918Z074_9ACTN</name>
<feature type="compositionally biased region" description="Polar residues" evidence="1">
    <location>
        <begin position="60"/>
        <end position="71"/>
    </location>
</feature>
<dbReference type="Proteomes" id="UP000603227">
    <property type="component" value="Unassembled WGS sequence"/>
</dbReference>
<organism evidence="2 3">
    <name type="scientific">Streptomyces capitiformicae</name>
    <dbReference type="NCBI Taxonomy" id="2014920"/>
    <lineage>
        <taxon>Bacteria</taxon>
        <taxon>Bacillati</taxon>
        <taxon>Actinomycetota</taxon>
        <taxon>Actinomycetes</taxon>
        <taxon>Kitasatosporales</taxon>
        <taxon>Streptomycetaceae</taxon>
        <taxon>Streptomyces</taxon>
    </lineage>
</organism>
<dbReference type="AlphaFoldDB" id="A0A918Z074"/>